<evidence type="ECO:0000256" key="1">
    <source>
        <dbReference type="ARBA" id="ARBA00001970"/>
    </source>
</evidence>
<feature type="domain" description="Heme haloperoxidase family profile" evidence="10">
    <location>
        <begin position="23"/>
        <end position="230"/>
    </location>
</feature>
<keyword evidence="6" id="KW-0408">Iron</keyword>
<organism evidence="11 12">
    <name type="scientific">Aspergillus keveii</name>
    <dbReference type="NCBI Taxonomy" id="714993"/>
    <lineage>
        <taxon>Eukaryota</taxon>
        <taxon>Fungi</taxon>
        <taxon>Dikarya</taxon>
        <taxon>Ascomycota</taxon>
        <taxon>Pezizomycotina</taxon>
        <taxon>Eurotiomycetes</taxon>
        <taxon>Eurotiomycetidae</taxon>
        <taxon>Eurotiales</taxon>
        <taxon>Aspergillaceae</taxon>
        <taxon>Aspergillus</taxon>
        <taxon>Aspergillus subgen. Nidulantes</taxon>
    </lineage>
</organism>
<feature type="compositionally biased region" description="Basic and acidic residues" evidence="8">
    <location>
        <begin position="257"/>
        <end position="267"/>
    </location>
</feature>
<dbReference type="PANTHER" id="PTHR33577:SF7">
    <property type="entry name" value="HEME HALOPEROXIDASE FAMILY PROFILE DOMAIN-CONTAINING PROTEIN"/>
    <property type="match status" value="1"/>
</dbReference>
<dbReference type="PANTHER" id="PTHR33577">
    <property type="entry name" value="STERIGMATOCYSTIN BIOSYNTHESIS PEROXIDASE STCC-RELATED"/>
    <property type="match status" value="1"/>
</dbReference>
<dbReference type="PROSITE" id="PS51405">
    <property type="entry name" value="HEME_HALOPEROXIDASE"/>
    <property type="match status" value="1"/>
</dbReference>
<comment type="cofactor">
    <cofactor evidence="1">
        <name>heme b</name>
        <dbReference type="ChEBI" id="CHEBI:60344"/>
    </cofactor>
</comment>
<feature type="region of interest" description="Disordered" evidence="8">
    <location>
        <begin position="245"/>
        <end position="267"/>
    </location>
</feature>
<dbReference type="InterPro" id="IPR036851">
    <property type="entry name" value="Chloroperoxidase-like_sf"/>
</dbReference>
<reference evidence="11 12" key="1">
    <citation type="submission" date="2024-07" db="EMBL/GenBank/DDBJ databases">
        <title>Section-level genome sequencing and comparative genomics of Aspergillus sections Usti and Cavernicolus.</title>
        <authorList>
            <consortium name="Lawrence Berkeley National Laboratory"/>
            <person name="Nybo J.L."/>
            <person name="Vesth T.C."/>
            <person name="Theobald S."/>
            <person name="Frisvad J.C."/>
            <person name="Larsen T.O."/>
            <person name="Kjaerboelling I."/>
            <person name="Rothschild-Mancinelli K."/>
            <person name="Lyhne E.K."/>
            <person name="Kogle M.E."/>
            <person name="Barry K."/>
            <person name="Clum A."/>
            <person name="Na H."/>
            <person name="Ledsgaard L."/>
            <person name="Lin J."/>
            <person name="Lipzen A."/>
            <person name="Kuo A."/>
            <person name="Riley R."/>
            <person name="Mondo S."/>
            <person name="Labutti K."/>
            <person name="Haridas S."/>
            <person name="Pangalinan J."/>
            <person name="Salamov A.A."/>
            <person name="Simmons B.A."/>
            <person name="Magnuson J.K."/>
            <person name="Chen J."/>
            <person name="Drula E."/>
            <person name="Henrissat B."/>
            <person name="Wiebenga A."/>
            <person name="Lubbers R.J."/>
            <person name="Gomes A.C."/>
            <person name="Makela M.R."/>
            <person name="Stajich J."/>
            <person name="Grigoriev I.V."/>
            <person name="Mortensen U.H."/>
            <person name="De Vries R.P."/>
            <person name="Baker S.E."/>
            <person name="Andersen M.R."/>
        </authorList>
    </citation>
    <scope>NUCLEOTIDE SEQUENCE [LARGE SCALE GENOMIC DNA]</scope>
    <source>
        <strain evidence="11 12">CBS 209.92</strain>
    </source>
</reference>
<comment type="similarity">
    <text evidence="7">Belongs to the chloroperoxidase family.</text>
</comment>
<evidence type="ECO:0000313" key="11">
    <source>
        <dbReference type="EMBL" id="KAL2783306.1"/>
    </source>
</evidence>
<keyword evidence="5" id="KW-0560">Oxidoreductase</keyword>
<comment type="caution">
    <text evidence="11">The sequence shown here is derived from an EMBL/GenBank/DDBJ whole genome shotgun (WGS) entry which is preliminary data.</text>
</comment>
<dbReference type="InterPro" id="IPR000028">
    <property type="entry name" value="Chloroperoxidase"/>
</dbReference>
<keyword evidence="2" id="KW-0575">Peroxidase</keyword>
<feature type="chain" id="PRO_5046306909" evidence="9">
    <location>
        <begin position="18"/>
        <end position="267"/>
    </location>
</feature>
<evidence type="ECO:0000256" key="8">
    <source>
        <dbReference type="SAM" id="MobiDB-lite"/>
    </source>
</evidence>
<feature type="signal peptide" evidence="9">
    <location>
        <begin position="1"/>
        <end position="17"/>
    </location>
</feature>
<evidence type="ECO:0000256" key="6">
    <source>
        <dbReference type="ARBA" id="ARBA00023004"/>
    </source>
</evidence>
<dbReference type="Gene3D" id="1.10.489.10">
    <property type="entry name" value="Chloroperoxidase-like"/>
    <property type="match status" value="1"/>
</dbReference>
<keyword evidence="3" id="KW-0349">Heme</keyword>
<evidence type="ECO:0000259" key="10">
    <source>
        <dbReference type="PROSITE" id="PS51405"/>
    </source>
</evidence>
<evidence type="ECO:0000256" key="5">
    <source>
        <dbReference type="ARBA" id="ARBA00023002"/>
    </source>
</evidence>
<name>A0ABR4FJ70_9EURO</name>
<gene>
    <name evidence="11" type="ORF">BJX66DRAFT_349548</name>
</gene>
<dbReference type="EMBL" id="JBFTWV010000248">
    <property type="protein sequence ID" value="KAL2783306.1"/>
    <property type="molecule type" value="Genomic_DNA"/>
</dbReference>
<keyword evidence="4" id="KW-0479">Metal-binding</keyword>
<sequence>MKFTIQSILGLLGLASANPHLHDPHHWHPPGPGDFRGPCPMMNTLANHNFLPHDGRNLTREVVVDALASALNFNESLGSLMFDMAIVANPQPNASYFTLDHLNRHNVLEHDASLSRADAADGSNHIFNRTIFAQTRVFWTEPTLNAQMLANSKIARQIVSRAFNPNYTFTQTTEQFSLGEVAAPIIVFGDMEKGEVDRDMVEYFFENERLPTELGWTAKTEQITQEAVLGVSLMINEAQNLLTGSVEGSGSSSAHARRGDLHSGFRF</sequence>
<evidence type="ECO:0000256" key="3">
    <source>
        <dbReference type="ARBA" id="ARBA00022617"/>
    </source>
</evidence>
<evidence type="ECO:0000256" key="2">
    <source>
        <dbReference type="ARBA" id="ARBA00022559"/>
    </source>
</evidence>
<dbReference type="Proteomes" id="UP001610563">
    <property type="component" value="Unassembled WGS sequence"/>
</dbReference>
<proteinExistence type="inferred from homology"/>
<evidence type="ECO:0000256" key="4">
    <source>
        <dbReference type="ARBA" id="ARBA00022723"/>
    </source>
</evidence>
<evidence type="ECO:0000256" key="7">
    <source>
        <dbReference type="ARBA" id="ARBA00025795"/>
    </source>
</evidence>
<evidence type="ECO:0000256" key="9">
    <source>
        <dbReference type="SAM" id="SignalP"/>
    </source>
</evidence>
<dbReference type="SUPFAM" id="SSF47571">
    <property type="entry name" value="Cloroperoxidase"/>
    <property type="match status" value="1"/>
</dbReference>
<keyword evidence="12" id="KW-1185">Reference proteome</keyword>
<keyword evidence="9" id="KW-0732">Signal</keyword>
<protein>
    <submittedName>
        <fullName evidence="11">Chloroperoxidase</fullName>
    </submittedName>
</protein>
<evidence type="ECO:0000313" key="12">
    <source>
        <dbReference type="Proteomes" id="UP001610563"/>
    </source>
</evidence>
<accession>A0ABR4FJ70</accession>
<dbReference type="Pfam" id="PF01328">
    <property type="entry name" value="Peroxidase_2"/>
    <property type="match status" value="1"/>
</dbReference>